<organism evidence="1 2">
    <name type="scientific">Acidaminococcus intestini (strain RyC-MR95)</name>
    <dbReference type="NCBI Taxonomy" id="568816"/>
    <lineage>
        <taxon>Bacteria</taxon>
        <taxon>Bacillati</taxon>
        <taxon>Bacillota</taxon>
        <taxon>Negativicutes</taxon>
        <taxon>Acidaminococcales</taxon>
        <taxon>Acidaminococcaceae</taxon>
        <taxon>Acidaminococcus</taxon>
    </lineage>
</organism>
<reference evidence="1 2" key="1">
    <citation type="journal article" date="2011" name="J. Bacteriol.">
        <title>Complete genome sequence of Acidaminococcus intestini RYC-MR95, a Gram-negative bacterium from the phylum Firmicutes.</title>
        <authorList>
            <person name="D'Auria G."/>
            <person name="Galan J.C."/>
            <person name="Rodriguez-Alcayna M."/>
            <person name="Moya A."/>
            <person name="Baquero F."/>
            <person name="Latorre A."/>
        </authorList>
    </citation>
    <scope>NUCLEOTIDE SEQUENCE [LARGE SCALE GENOMIC DNA]</scope>
    <source>
        <strain evidence="1 2">RyC-MR95</strain>
    </source>
</reference>
<accession>G4Q4G4</accession>
<name>G4Q4G4_ACIIR</name>
<dbReference type="InParanoid" id="G4Q4G4"/>
<dbReference type="STRING" id="568816.Acin_1941"/>
<sequence length="163" mass="18594">MIALNNFSKEYYQLLVTCETDVFENNNATFPLDRALSQRYVPEEILTRCSSLSEEGIAELKTFPAIVCMENTGFNGITDPNQTAIFAYITRVKMEGYQVRVAFQPIAPFHQKILCEQKYAIYFDLNMSCAITDLNRTAWSIHKVNLFEAFNESGLGYLPHPSI</sequence>
<dbReference type="KEGG" id="ain:Acin_1941"/>
<proteinExistence type="predicted"/>
<protein>
    <submittedName>
        <fullName evidence="1">Uncharacterized protein</fullName>
    </submittedName>
</protein>
<gene>
    <name evidence="1" type="ordered locus">Acin_1941</name>
</gene>
<dbReference type="AlphaFoldDB" id="G4Q4G4"/>
<dbReference type="eggNOG" id="ENOG5033XH1">
    <property type="taxonomic scope" value="Bacteria"/>
</dbReference>
<dbReference type="Proteomes" id="UP000007093">
    <property type="component" value="Chromosome"/>
</dbReference>
<dbReference type="HOGENOM" id="CLU_1623613_0_0_9"/>
<evidence type="ECO:0000313" key="1">
    <source>
        <dbReference type="EMBL" id="AEQ23149.1"/>
    </source>
</evidence>
<dbReference type="EMBL" id="CP003058">
    <property type="protein sequence ID" value="AEQ23149.1"/>
    <property type="molecule type" value="Genomic_DNA"/>
</dbReference>
<evidence type="ECO:0000313" key="2">
    <source>
        <dbReference type="Proteomes" id="UP000007093"/>
    </source>
</evidence>
<keyword evidence="2" id="KW-1185">Reference proteome</keyword>